<feature type="domain" description="GGDEF" evidence="4">
    <location>
        <begin position="303"/>
        <end position="437"/>
    </location>
</feature>
<dbReference type="NCBIfam" id="TIGR00254">
    <property type="entry name" value="GGDEF"/>
    <property type="match status" value="1"/>
</dbReference>
<evidence type="ECO:0000256" key="1">
    <source>
        <dbReference type="ARBA" id="ARBA00012528"/>
    </source>
</evidence>
<dbReference type="STRING" id="868864.Dester_0574"/>
<dbReference type="InterPro" id="IPR043128">
    <property type="entry name" value="Rev_trsase/Diguanyl_cyclase"/>
</dbReference>
<keyword evidence="6" id="KW-1185">Reference proteome</keyword>
<sequence length="437" mass="50431">MEIKKRLLRDIALMTALSGILTPLVLKFINPSFELGYLEFTTSLFSNFALGIFIYFTLIEGSLKSYFESLSNLLSRLRRVKKVGKINEMKAYLEISNFSVKGNDFLSKFSKELLFFLNTVYEDELLNQYQKEINDIFGKTLESKILASKVYQFLYDRFGVIAICFYSQDKGEMKPIFFANFESTILDGLNEFIENDKVKVINVNNIVVNFLGKFQLKSVCIVPLVTESWKGAMILGKTDKFKGIEVAFYRRIRHSMAQAFRNAYIYKLLRRESSIDPLTGLYNRRFGLKRLREIIKLALRENKPIAIGMLDIDNFKRINDTYGHLAGDYILKKIAEIVINNIRENDLAVRFGGEEILIALYNTNESTAKDVFERIRKLVESYTFKYEGQEISVTVSIGYHVFYPMGKKDVDVEQLIDFADKALYDAKSAGKNLTVKF</sequence>
<protein>
    <recommendedName>
        <fullName evidence="1">diguanylate cyclase</fullName>
        <ecNumber evidence="1">2.7.7.65</ecNumber>
    </recommendedName>
</protein>
<dbReference type="PANTHER" id="PTHR45138:SF9">
    <property type="entry name" value="DIGUANYLATE CYCLASE DGCM-RELATED"/>
    <property type="match status" value="1"/>
</dbReference>
<evidence type="ECO:0000313" key="6">
    <source>
        <dbReference type="Proteomes" id="UP000007102"/>
    </source>
</evidence>
<keyword evidence="3" id="KW-0472">Membrane</keyword>
<keyword evidence="3" id="KW-0812">Transmembrane</keyword>
<feature type="transmembrane region" description="Helical" evidence="3">
    <location>
        <begin position="35"/>
        <end position="58"/>
    </location>
</feature>
<dbReference type="GO" id="GO:0052621">
    <property type="term" value="F:diguanylate cyclase activity"/>
    <property type="evidence" value="ECO:0007669"/>
    <property type="project" value="UniProtKB-EC"/>
</dbReference>
<dbReference type="SMART" id="SM00267">
    <property type="entry name" value="GGDEF"/>
    <property type="match status" value="1"/>
</dbReference>
<accession>F0S303</accession>
<evidence type="ECO:0000313" key="5">
    <source>
        <dbReference type="EMBL" id="ADY73225.1"/>
    </source>
</evidence>
<dbReference type="AlphaFoldDB" id="F0S303"/>
<gene>
    <name evidence="5" type="ordered locus">Dester_0574</name>
</gene>
<dbReference type="InterPro" id="IPR050469">
    <property type="entry name" value="Diguanylate_Cyclase"/>
</dbReference>
<dbReference type="OrthoDB" id="9804955at2"/>
<dbReference type="EC" id="2.7.7.65" evidence="1"/>
<dbReference type="PROSITE" id="PS50887">
    <property type="entry name" value="GGDEF"/>
    <property type="match status" value="1"/>
</dbReference>
<reference evidence="6" key="2">
    <citation type="submission" date="2011-02" db="EMBL/GenBank/DDBJ databases">
        <title>The complete genome of Desulfurobacterium thermolithotrophum DSM 11699.</title>
        <authorList>
            <consortium name="US DOE Joint Genome Institute (JGI-PGF)"/>
            <person name="Lucas S."/>
            <person name="Copeland A."/>
            <person name="Lapidus A."/>
            <person name="Bruce D."/>
            <person name="Goodwin L."/>
            <person name="Pitluck S."/>
            <person name="Kyrpides N."/>
            <person name="Mavromatis K."/>
            <person name="Pagani I."/>
            <person name="Ivanova N."/>
            <person name="Mikhailova N."/>
            <person name="Daligault H."/>
            <person name="Detter J.C."/>
            <person name="Tapia R."/>
            <person name="Han C."/>
            <person name="Land M."/>
            <person name="Hauser L."/>
            <person name="Markowitz V."/>
            <person name="Cheng J.-F."/>
            <person name="Hugenholtz P."/>
            <person name="Woyke T."/>
            <person name="Wu D."/>
            <person name="Spring S."/>
            <person name="Brambilla E."/>
            <person name="Klenk H.-P."/>
            <person name="Eisen J.A."/>
        </authorList>
    </citation>
    <scope>NUCLEOTIDE SEQUENCE [LARGE SCALE GENOMIC DNA]</scope>
    <source>
        <strain evidence="6">DSM 11699 / BSA</strain>
    </source>
</reference>
<dbReference type="RefSeq" id="WP_013638183.1">
    <property type="nucleotide sequence ID" value="NC_015185.1"/>
</dbReference>
<evidence type="ECO:0000256" key="3">
    <source>
        <dbReference type="SAM" id="Phobius"/>
    </source>
</evidence>
<comment type="catalytic activity">
    <reaction evidence="2">
        <text>2 GTP = 3',3'-c-di-GMP + 2 diphosphate</text>
        <dbReference type="Rhea" id="RHEA:24898"/>
        <dbReference type="ChEBI" id="CHEBI:33019"/>
        <dbReference type="ChEBI" id="CHEBI:37565"/>
        <dbReference type="ChEBI" id="CHEBI:58805"/>
        <dbReference type="EC" id="2.7.7.65"/>
    </reaction>
</comment>
<name>F0S303_DESTD</name>
<organism evidence="5 6">
    <name type="scientific">Desulfurobacterium thermolithotrophum (strain DSM 11699 / BSA)</name>
    <dbReference type="NCBI Taxonomy" id="868864"/>
    <lineage>
        <taxon>Bacteria</taxon>
        <taxon>Pseudomonadati</taxon>
        <taxon>Aquificota</taxon>
        <taxon>Aquificia</taxon>
        <taxon>Desulfurobacteriales</taxon>
        <taxon>Desulfurobacteriaceae</taxon>
        <taxon>Desulfurobacterium</taxon>
    </lineage>
</organism>
<dbReference type="InterPro" id="IPR000160">
    <property type="entry name" value="GGDEF_dom"/>
</dbReference>
<dbReference type="EMBL" id="CP002543">
    <property type="protein sequence ID" value="ADY73225.1"/>
    <property type="molecule type" value="Genomic_DNA"/>
</dbReference>
<dbReference type="eggNOG" id="COG3706">
    <property type="taxonomic scope" value="Bacteria"/>
</dbReference>
<evidence type="ECO:0000259" key="4">
    <source>
        <dbReference type="PROSITE" id="PS50887"/>
    </source>
</evidence>
<dbReference type="HOGENOM" id="CLU_000445_11_24_0"/>
<dbReference type="PANTHER" id="PTHR45138">
    <property type="entry name" value="REGULATORY COMPONENTS OF SENSORY TRANSDUCTION SYSTEM"/>
    <property type="match status" value="1"/>
</dbReference>
<proteinExistence type="predicted"/>
<dbReference type="FunFam" id="3.30.70.270:FF:000001">
    <property type="entry name" value="Diguanylate cyclase domain protein"/>
    <property type="match status" value="1"/>
</dbReference>
<dbReference type="Gene3D" id="3.30.70.270">
    <property type="match status" value="1"/>
</dbReference>
<dbReference type="KEGG" id="dte:Dester_0574"/>
<dbReference type="InterPro" id="IPR029787">
    <property type="entry name" value="Nucleotide_cyclase"/>
</dbReference>
<evidence type="ECO:0000256" key="2">
    <source>
        <dbReference type="ARBA" id="ARBA00034247"/>
    </source>
</evidence>
<dbReference type="Pfam" id="PF00990">
    <property type="entry name" value="GGDEF"/>
    <property type="match status" value="1"/>
</dbReference>
<reference evidence="5 6" key="1">
    <citation type="journal article" date="2011" name="Stand. Genomic Sci.">
        <title>Complete genome sequence of the thermophilic sulfur-reducer Desulfurobacterium thermolithotrophum type strain (BSA(T)) from a deep-sea hydrothermal vent.</title>
        <authorList>
            <person name="Goker M."/>
            <person name="Daligault H."/>
            <person name="Mwirichia R."/>
            <person name="Lapidus A."/>
            <person name="Lucas S."/>
            <person name="Deshpande S."/>
            <person name="Pagani I."/>
            <person name="Tapia R."/>
            <person name="Cheng J.F."/>
            <person name="Goodwin L."/>
            <person name="Pitluck S."/>
            <person name="Liolios K."/>
            <person name="Ivanova N."/>
            <person name="Mavromatis K."/>
            <person name="Mikhailova N."/>
            <person name="Pati A."/>
            <person name="Chen A."/>
            <person name="Palaniappan K."/>
            <person name="Han C."/>
            <person name="Land M."/>
            <person name="Hauser L."/>
            <person name="Pan C."/>
            <person name="Brambilla E.M."/>
            <person name="Rohde M."/>
            <person name="Spring S."/>
            <person name="Sikorski J."/>
            <person name="Wirth R."/>
            <person name="Detter J.C."/>
            <person name="Woyke T."/>
            <person name="Bristow J."/>
            <person name="Eisen J.A."/>
            <person name="Markowitz V."/>
            <person name="Hugenholtz P."/>
            <person name="Kyrpides N.C."/>
            <person name="Klenk H.P."/>
        </authorList>
    </citation>
    <scope>NUCLEOTIDE SEQUENCE [LARGE SCALE GENOMIC DNA]</scope>
    <source>
        <strain evidence="6">DSM 11699 / BSA</strain>
    </source>
</reference>
<keyword evidence="3" id="KW-1133">Transmembrane helix</keyword>
<dbReference type="CDD" id="cd01949">
    <property type="entry name" value="GGDEF"/>
    <property type="match status" value="1"/>
</dbReference>
<dbReference type="SUPFAM" id="SSF55073">
    <property type="entry name" value="Nucleotide cyclase"/>
    <property type="match status" value="1"/>
</dbReference>
<dbReference type="Proteomes" id="UP000007102">
    <property type="component" value="Chromosome"/>
</dbReference>
<dbReference type="InParanoid" id="F0S303"/>